<gene>
    <name evidence="2" type="ORF">AB0K40_46115</name>
</gene>
<evidence type="ECO:0000313" key="3">
    <source>
        <dbReference type="Proteomes" id="UP001552427"/>
    </source>
</evidence>
<accession>A0ABV3HK51</accession>
<reference evidence="2 3" key="1">
    <citation type="submission" date="2024-06" db="EMBL/GenBank/DDBJ databases">
        <title>The Natural Products Discovery Center: Release of the First 8490 Sequenced Strains for Exploring Actinobacteria Biosynthetic Diversity.</title>
        <authorList>
            <person name="Kalkreuter E."/>
            <person name="Kautsar S.A."/>
            <person name="Yang D."/>
            <person name="Bader C.D."/>
            <person name="Teijaro C.N."/>
            <person name="Fluegel L."/>
            <person name="Davis C.M."/>
            <person name="Simpson J.R."/>
            <person name="Lauterbach L."/>
            <person name="Steele A.D."/>
            <person name="Gui C."/>
            <person name="Meng S."/>
            <person name="Li G."/>
            <person name="Viehrig K."/>
            <person name="Ye F."/>
            <person name="Su P."/>
            <person name="Kiefer A.F."/>
            <person name="Nichols A."/>
            <person name="Cepeda A.J."/>
            <person name="Yan W."/>
            <person name="Fan B."/>
            <person name="Jiang Y."/>
            <person name="Adhikari A."/>
            <person name="Zheng C.-J."/>
            <person name="Schuster L."/>
            <person name="Cowan T.M."/>
            <person name="Smanski M.J."/>
            <person name="Chevrette M.G."/>
            <person name="De Carvalho L.P.S."/>
            <person name="Shen B."/>
        </authorList>
    </citation>
    <scope>NUCLEOTIDE SEQUENCE [LARGE SCALE GENOMIC DNA]</scope>
    <source>
        <strain evidence="2 3">NPDC049574</strain>
    </source>
</reference>
<keyword evidence="3" id="KW-1185">Reference proteome</keyword>
<feature type="region of interest" description="Disordered" evidence="1">
    <location>
        <begin position="1"/>
        <end position="41"/>
    </location>
</feature>
<proteinExistence type="predicted"/>
<comment type="caution">
    <text evidence="2">The sequence shown here is derived from an EMBL/GenBank/DDBJ whole genome shotgun (WGS) entry which is preliminary data.</text>
</comment>
<name>A0ABV3HK51_9ACTN</name>
<dbReference type="Proteomes" id="UP001552427">
    <property type="component" value="Unassembled WGS sequence"/>
</dbReference>
<dbReference type="RefSeq" id="WP_364463793.1">
    <property type="nucleotide sequence ID" value="NZ_JBFARM010000021.1"/>
</dbReference>
<dbReference type="EMBL" id="JBFARM010000021">
    <property type="protein sequence ID" value="MEV4292928.1"/>
    <property type="molecule type" value="Genomic_DNA"/>
</dbReference>
<organism evidence="2 3">
    <name type="scientific">Nonomuraea bangladeshensis</name>
    <dbReference type="NCBI Taxonomy" id="404385"/>
    <lineage>
        <taxon>Bacteria</taxon>
        <taxon>Bacillati</taxon>
        <taxon>Actinomycetota</taxon>
        <taxon>Actinomycetes</taxon>
        <taxon>Streptosporangiales</taxon>
        <taxon>Streptosporangiaceae</taxon>
        <taxon>Nonomuraea</taxon>
    </lineage>
</organism>
<sequence>MGRHEKPHTPKDQPEEGKETARPAELRPSRGKHAAPAEDPE</sequence>
<evidence type="ECO:0000256" key="1">
    <source>
        <dbReference type="SAM" id="MobiDB-lite"/>
    </source>
</evidence>
<protein>
    <submittedName>
        <fullName evidence="2">Uncharacterized protein</fullName>
    </submittedName>
</protein>
<feature type="compositionally biased region" description="Basic and acidic residues" evidence="1">
    <location>
        <begin position="7"/>
        <end position="28"/>
    </location>
</feature>
<evidence type="ECO:0000313" key="2">
    <source>
        <dbReference type="EMBL" id="MEV4292928.1"/>
    </source>
</evidence>